<dbReference type="InterPro" id="IPR015424">
    <property type="entry name" value="PyrdxlP-dep_Trfase"/>
</dbReference>
<protein>
    <submittedName>
        <fullName evidence="6">Acetylornithine aminotransferase</fullName>
    </submittedName>
</protein>
<accession>A0A1C7ZA96</accession>
<gene>
    <name evidence="6" type="ORF">AFK24_01200</name>
</gene>
<dbReference type="InterPro" id="IPR015422">
    <property type="entry name" value="PyrdxlP-dep_Trfase_small"/>
</dbReference>
<dbReference type="Gene3D" id="3.90.1150.10">
    <property type="entry name" value="Aspartate Aminotransferase, domain 1"/>
    <property type="match status" value="2"/>
</dbReference>
<dbReference type="InterPro" id="IPR050103">
    <property type="entry name" value="Class-III_PLP-dep_AT"/>
</dbReference>
<dbReference type="GO" id="GO:0008483">
    <property type="term" value="F:transaminase activity"/>
    <property type="evidence" value="ECO:0007669"/>
    <property type="project" value="UniProtKB-KW"/>
</dbReference>
<dbReference type="InterPro" id="IPR015421">
    <property type="entry name" value="PyrdxlP-dep_Trfase_major"/>
</dbReference>
<dbReference type="EMBL" id="LGSI01000005">
    <property type="protein sequence ID" value="OCR26773.1"/>
    <property type="molecule type" value="Genomic_DNA"/>
</dbReference>
<evidence type="ECO:0000256" key="3">
    <source>
        <dbReference type="ARBA" id="ARBA00022679"/>
    </source>
</evidence>
<reference evidence="6 7" key="1">
    <citation type="submission" date="2015-07" db="EMBL/GenBank/DDBJ databases">
        <title>Draft genome sequence of a diazotrophic, plant growth-promoting rhizobacterium of the Pseudomonas syringae complex.</title>
        <authorList>
            <person name="Patten C.L."/>
            <person name="Jeong H."/>
        </authorList>
    </citation>
    <scope>NUCLEOTIDE SEQUENCE [LARGE SCALE GENOMIC DNA]</scope>
    <source>
        <strain evidence="6 7">GR12-2</strain>
    </source>
</reference>
<dbReference type="Pfam" id="PF00202">
    <property type="entry name" value="Aminotran_3"/>
    <property type="match status" value="2"/>
</dbReference>
<evidence type="ECO:0000313" key="7">
    <source>
        <dbReference type="Proteomes" id="UP000093104"/>
    </source>
</evidence>
<organism evidence="6 7">
    <name type="scientific">Pseudomonas syringae</name>
    <dbReference type="NCBI Taxonomy" id="317"/>
    <lineage>
        <taxon>Bacteria</taxon>
        <taxon>Pseudomonadati</taxon>
        <taxon>Pseudomonadota</taxon>
        <taxon>Gammaproteobacteria</taxon>
        <taxon>Pseudomonadales</taxon>
        <taxon>Pseudomonadaceae</taxon>
        <taxon>Pseudomonas</taxon>
    </lineage>
</organism>
<dbReference type="PANTHER" id="PTHR11986">
    <property type="entry name" value="AMINOTRANSFERASE CLASS III"/>
    <property type="match status" value="1"/>
</dbReference>
<keyword evidence="3 6" id="KW-0808">Transferase</keyword>
<dbReference type="Gene3D" id="3.40.640.10">
    <property type="entry name" value="Type I PLP-dependent aspartate aminotransferase-like (Major domain)"/>
    <property type="match status" value="2"/>
</dbReference>
<dbReference type="PANTHER" id="PTHR11986:SF79">
    <property type="entry name" value="ACETYLORNITHINE AMINOTRANSFERASE, MITOCHONDRIAL"/>
    <property type="match status" value="1"/>
</dbReference>
<evidence type="ECO:0000256" key="4">
    <source>
        <dbReference type="ARBA" id="ARBA00022898"/>
    </source>
</evidence>
<dbReference type="GO" id="GO:0030170">
    <property type="term" value="F:pyridoxal phosphate binding"/>
    <property type="evidence" value="ECO:0007669"/>
    <property type="project" value="InterPro"/>
</dbReference>
<evidence type="ECO:0000256" key="5">
    <source>
        <dbReference type="RuleBase" id="RU003560"/>
    </source>
</evidence>
<comment type="similarity">
    <text evidence="5">Belongs to the class-III pyridoxal-phosphate-dependent aminotransferase family.</text>
</comment>
<evidence type="ECO:0000313" key="6">
    <source>
        <dbReference type="EMBL" id="OCR26773.1"/>
    </source>
</evidence>
<dbReference type="PIRSF" id="PIRSF000521">
    <property type="entry name" value="Transaminase_4ab_Lys_Orn"/>
    <property type="match status" value="1"/>
</dbReference>
<keyword evidence="2 6" id="KW-0032">Aminotransferase</keyword>
<name>A0A1C7ZA96_PSESX</name>
<dbReference type="Proteomes" id="UP000093104">
    <property type="component" value="Unassembled WGS sequence"/>
</dbReference>
<dbReference type="PATRIC" id="fig|317.243.peg.5726"/>
<dbReference type="OrthoDB" id="9801052at2"/>
<sequence length="403" mass="43006">MNLFRLLRNNVDAQELPCIQSVHVTEPEERKVSRPDHCDPVFVRGQGSWMWDAQGRVYLDFMQAGAANSLGHSPAVLLQALNAQAQTLISPGPGHSHRSGLELARRLCLSTRSDQAWFFSSASQACEGAIELARKWGEVHRGGAGGVITASLGMHATAVANQVPFNDLGALHAAVDAQTVAIMLEPIQSQAGVIAATHEYLQGVEKLCRELGILLILDETQTGIGRCGSLLCEVTYGVRADIVVLGEGLGGGVPLAALLARGTACCIEAPEFPGAADGNALMIAAGLTVLHSVQEPQFLRQVRDCGEHMREGLTRLAQRFRLGEVRGQGLLWGLSLEQDRAAQVVAAAQSEGLLIDAPQPDCLRFSPALTVSQANVDEMLQRLARALSRVKTAQLKASRGLLA</sequence>
<dbReference type="RefSeq" id="WP_065831503.1">
    <property type="nucleotide sequence ID" value="NZ_LGSI01000005.1"/>
</dbReference>
<keyword evidence="4 5" id="KW-0663">Pyridoxal phosphate</keyword>
<dbReference type="InterPro" id="IPR005814">
    <property type="entry name" value="Aminotrans_3"/>
</dbReference>
<dbReference type="SUPFAM" id="SSF53383">
    <property type="entry name" value="PLP-dependent transferases"/>
    <property type="match status" value="1"/>
</dbReference>
<comment type="cofactor">
    <cofactor evidence="1">
        <name>pyridoxal 5'-phosphate</name>
        <dbReference type="ChEBI" id="CHEBI:597326"/>
    </cofactor>
</comment>
<evidence type="ECO:0000256" key="1">
    <source>
        <dbReference type="ARBA" id="ARBA00001933"/>
    </source>
</evidence>
<dbReference type="GO" id="GO:0042802">
    <property type="term" value="F:identical protein binding"/>
    <property type="evidence" value="ECO:0007669"/>
    <property type="project" value="TreeGrafter"/>
</dbReference>
<proteinExistence type="inferred from homology"/>
<dbReference type="AlphaFoldDB" id="A0A1C7ZA96"/>
<comment type="caution">
    <text evidence="6">The sequence shown here is derived from an EMBL/GenBank/DDBJ whole genome shotgun (WGS) entry which is preliminary data.</text>
</comment>
<evidence type="ECO:0000256" key="2">
    <source>
        <dbReference type="ARBA" id="ARBA00022576"/>
    </source>
</evidence>